<sequence length="339" mass="35620">MWILCAALAAPSAWVSEARAAEPTADVIAKQRALFEQGNARYDERRWAEAHDAYLAAWKLKKSYDVAANLGDVELMLGDAPSAAEHLAYALREFPAGGKPALRATLTKRFEEARSQVGTLVVRADVEGARVFVDGTLRGLTPLADPVFVEPGTHTISVEHEGYETQQMTAQLGAGGTIENGLQLKRKAAGAPPTKAPPTKMKAPEGAVARPEERSWVPVIVLGAASVVGLGVGVGLTVASNDANNDAHAHSRSIRDAGGQCVEPSTAFTEQCAELDRRGLEASTLGYAAFGSYIASGVFALATATYVLWPSRAGTGSTGVSVRPDVRLDGSGILVVGTW</sequence>
<feature type="signal peptide" evidence="3">
    <location>
        <begin position="1"/>
        <end position="20"/>
    </location>
</feature>
<feature type="transmembrane region" description="Helical" evidence="2">
    <location>
        <begin position="285"/>
        <end position="309"/>
    </location>
</feature>
<evidence type="ECO:0000256" key="2">
    <source>
        <dbReference type="SAM" id="Phobius"/>
    </source>
</evidence>
<keyword evidence="2" id="KW-0812">Transmembrane</keyword>
<dbReference type="EMBL" id="CP012672">
    <property type="protein sequence ID" value="AUX29217.1"/>
    <property type="molecule type" value="Genomic_DNA"/>
</dbReference>
<name>A0A4P2QGY6_SORCE</name>
<dbReference type="InterPro" id="IPR013229">
    <property type="entry name" value="PEGA"/>
</dbReference>
<dbReference type="Proteomes" id="UP000295497">
    <property type="component" value="Chromosome"/>
</dbReference>
<dbReference type="SUPFAM" id="SSF48452">
    <property type="entry name" value="TPR-like"/>
    <property type="match status" value="1"/>
</dbReference>
<proteinExistence type="predicted"/>
<feature type="chain" id="PRO_5020511357" description="PEGA domain-containing protein" evidence="3">
    <location>
        <begin position="21"/>
        <end position="339"/>
    </location>
</feature>
<evidence type="ECO:0000256" key="3">
    <source>
        <dbReference type="SAM" id="SignalP"/>
    </source>
</evidence>
<keyword evidence="2" id="KW-0472">Membrane</keyword>
<dbReference type="InterPro" id="IPR011990">
    <property type="entry name" value="TPR-like_helical_dom_sf"/>
</dbReference>
<evidence type="ECO:0000313" key="5">
    <source>
        <dbReference type="EMBL" id="AUX29217.1"/>
    </source>
</evidence>
<evidence type="ECO:0000313" key="6">
    <source>
        <dbReference type="Proteomes" id="UP000295497"/>
    </source>
</evidence>
<dbReference type="AlphaFoldDB" id="A0A4P2QGY6"/>
<feature type="transmembrane region" description="Helical" evidence="2">
    <location>
        <begin position="216"/>
        <end position="239"/>
    </location>
</feature>
<organism evidence="5 6">
    <name type="scientific">Sorangium cellulosum</name>
    <name type="common">Polyangium cellulosum</name>
    <dbReference type="NCBI Taxonomy" id="56"/>
    <lineage>
        <taxon>Bacteria</taxon>
        <taxon>Pseudomonadati</taxon>
        <taxon>Myxococcota</taxon>
        <taxon>Polyangia</taxon>
        <taxon>Polyangiales</taxon>
        <taxon>Polyangiaceae</taxon>
        <taxon>Sorangium</taxon>
    </lineage>
</organism>
<evidence type="ECO:0000259" key="4">
    <source>
        <dbReference type="Pfam" id="PF08308"/>
    </source>
</evidence>
<dbReference type="Pfam" id="PF08308">
    <property type="entry name" value="PEGA"/>
    <property type="match status" value="1"/>
</dbReference>
<feature type="region of interest" description="Disordered" evidence="1">
    <location>
        <begin position="188"/>
        <end position="209"/>
    </location>
</feature>
<reference evidence="5 6" key="1">
    <citation type="submission" date="2015-09" db="EMBL/GenBank/DDBJ databases">
        <title>Sorangium comparison.</title>
        <authorList>
            <person name="Zaburannyi N."/>
            <person name="Bunk B."/>
            <person name="Overmann J."/>
            <person name="Mueller R."/>
        </authorList>
    </citation>
    <scope>NUCLEOTIDE SEQUENCE [LARGE SCALE GENOMIC DNA]</scope>
    <source>
        <strain evidence="5 6">So ce836</strain>
    </source>
</reference>
<feature type="domain" description="PEGA" evidence="4">
    <location>
        <begin position="118"/>
        <end position="186"/>
    </location>
</feature>
<dbReference type="Gene3D" id="1.25.40.10">
    <property type="entry name" value="Tetratricopeptide repeat domain"/>
    <property type="match status" value="1"/>
</dbReference>
<feature type="compositionally biased region" description="Low complexity" evidence="1">
    <location>
        <begin position="189"/>
        <end position="201"/>
    </location>
</feature>
<protein>
    <recommendedName>
        <fullName evidence="4">PEGA domain-containing protein</fullName>
    </recommendedName>
</protein>
<accession>A0A4P2QGY6</accession>
<evidence type="ECO:0000256" key="1">
    <source>
        <dbReference type="SAM" id="MobiDB-lite"/>
    </source>
</evidence>
<gene>
    <name evidence="5" type="ORF">SOCE836_013050</name>
</gene>
<keyword evidence="3" id="KW-0732">Signal</keyword>
<keyword evidence="2" id="KW-1133">Transmembrane helix</keyword>